<evidence type="ECO:0000256" key="2">
    <source>
        <dbReference type="SAM" id="MobiDB-lite"/>
    </source>
</evidence>
<keyword evidence="5" id="KW-1185">Reference proteome</keyword>
<dbReference type="InterPro" id="IPR018222">
    <property type="entry name" value="Nuclear_transport_factor_2_euk"/>
</dbReference>
<evidence type="ECO:0000313" key="5">
    <source>
        <dbReference type="Proteomes" id="UP000631114"/>
    </source>
</evidence>
<dbReference type="CDD" id="cd00780">
    <property type="entry name" value="NTF2"/>
    <property type="match status" value="1"/>
</dbReference>
<comment type="caution">
    <text evidence="4">The sequence shown here is derived from an EMBL/GenBank/DDBJ whole genome shotgun (WGS) entry which is preliminary data.</text>
</comment>
<dbReference type="GO" id="GO:0003729">
    <property type="term" value="F:mRNA binding"/>
    <property type="evidence" value="ECO:0007669"/>
    <property type="project" value="TreeGrafter"/>
</dbReference>
<dbReference type="InterPro" id="IPR039539">
    <property type="entry name" value="Ras_GTPase_bind_prot"/>
</dbReference>
<evidence type="ECO:0000256" key="1">
    <source>
        <dbReference type="ARBA" id="ARBA00022884"/>
    </source>
</evidence>
<dbReference type="Gene3D" id="3.10.450.50">
    <property type="match status" value="1"/>
</dbReference>
<dbReference type="InterPro" id="IPR002075">
    <property type="entry name" value="NTF2_dom"/>
</dbReference>
<feature type="region of interest" description="Disordered" evidence="2">
    <location>
        <begin position="636"/>
        <end position="661"/>
    </location>
</feature>
<organism evidence="4 5">
    <name type="scientific">Coptis chinensis</name>
    <dbReference type="NCBI Taxonomy" id="261450"/>
    <lineage>
        <taxon>Eukaryota</taxon>
        <taxon>Viridiplantae</taxon>
        <taxon>Streptophyta</taxon>
        <taxon>Embryophyta</taxon>
        <taxon>Tracheophyta</taxon>
        <taxon>Spermatophyta</taxon>
        <taxon>Magnoliopsida</taxon>
        <taxon>Ranunculales</taxon>
        <taxon>Ranunculaceae</taxon>
        <taxon>Coptidoideae</taxon>
        <taxon>Coptis</taxon>
    </lineage>
</organism>
<gene>
    <name evidence="4" type="ORF">IFM89_002900</name>
</gene>
<protein>
    <recommendedName>
        <fullName evidence="3">NTF2 domain-containing protein</fullName>
    </recommendedName>
</protein>
<dbReference type="OrthoDB" id="339151at2759"/>
<dbReference type="PROSITE" id="PS50177">
    <property type="entry name" value="NTF2_DOMAIN"/>
    <property type="match status" value="1"/>
</dbReference>
<dbReference type="SUPFAM" id="SSF54427">
    <property type="entry name" value="NTF2-like"/>
    <property type="match status" value="1"/>
</dbReference>
<dbReference type="PANTHER" id="PTHR10693">
    <property type="entry name" value="RAS GTPASE-ACTIVATING PROTEIN-BINDING PROTEIN"/>
    <property type="match status" value="1"/>
</dbReference>
<evidence type="ECO:0000259" key="3">
    <source>
        <dbReference type="PROSITE" id="PS50177"/>
    </source>
</evidence>
<dbReference type="EMBL" id="JADFTS010000002">
    <property type="protein sequence ID" value="KAF9618905.1"/>
    <property type="molecule type" value="Genomic_DNA"/>
</dbReference>
<sequence>MKQHIDAVKNNSHDHDAVDPDDVYEGGGGEWRNSYTGVETCTVKKSRTACNSSHNETYGIEAPVPSEQIKALHLREANQKIPKELDTRSPPTEVEIRLNSSQNRTHPAVKQIPFESKTRIHEEGGKETSSAAKLSKELKVFHVAKVTRQVSEKDDTHLTPKVSNPLMRWQRKHPILPALIMSKWLKMVYRFYQDTSVLSRSGTAGKVTSVKTIDAINMVILSMDYKKCQADIKTIDAQDSYKGGVVVQVTGCLIMKDNMKRKFTQSFYLTPQDRGYFVLNDIFRYVIEYETVESDTVAIAVNGVTENATSTPVTPDPEVEVSYGNGEVVHEPSYNGELSTMEVEVVEAPVHSGQDEVLPVTEPASTIPEDTPKKSYASIIKVMKETAPVHVHTNIGPNLDCKMSCSQAVRKSPGCWYSLGFKQFRDLVLENTLEMNGNNKNYIGMVMLEAKLVTPIPPRPVLDPPPRNHNPNTRREYHMGGAGHWTDRCYNLINLVQDLIDKELLKFAPPEEKPQSVVWNDRTNFSEESGDLPKAKSWVLYRTKQAVIGLSLSPSYLGNFHEPFLLGVDTRLGIQTKSSSSWKLELQFFACASARLDRSCFLLSFYRTSLSSAEVSVPVAIEDRILQTLSVQGMTSSGGGSGMGGDGGSSSGVSRALVKDK</sequence>
<feature type="domain" description="NTF2" evidence="3">
    <location>
        <begin position="188"/>
        <end position="285"/>
    </location>
</feature>
<dbReference type="AlphaFoldDB" id="A0A835IH77"/>
<name>A0A835IH77_9MAGN</name>
<accession>A0A835IH77</accession>
<feature type="compositionally biased region" description="Gly residues" evidence="2">
    <location>
        <begin position="636"/>
        <end position="650"/>
    </location>
</feature>
<dbReference type="GO" id="GO:0005829">
    <property type="term" value="C:cytosol"/>
    <property type="evidence" value="ECO:0007669"/>
    <property type="project" value="TreeGrafter"/>
</dbReference>
<keyword evidence="1" id="KW-0694">RNA-binding</keyword>
<proteinExistence type="predicted"/>
<dbReference type="InterPro" id="IPR032710">
    <property type="entry name" value="NTF2-like_dom_sf"/>
</dbReference>
<dbReference type="PANTHER" id="PTHR10693:SF75">
    <property type="entry name" value="NUCLEAR TRANSPORT FACTOR 2"/>
    <property type="match status" value="1"/>
</dbReference>
<reference evidence="4 5" key="1">
    <citation type="submission" date="2020-10" db="EMBL/GenBank/DDBJ databases">
        <title>The Coptis chinensis genome and diversification of protoberbering-type alkaloids.</title>
        <authorList>
            <person name="Wang B."/>
            <person name="Shu S."/>
            <person name="Song C."/>
            <person name="Liu Y."/>
        </authorList>
    </citation>
    <scope>NUCLEOTIDE SEQUENCE [LARGE SCALE GENOMIC DNA]</scope>
    <source>
        <strain evidence="4">HL-2020</strain>
        <tissue evidence="4">Leaf</tissue>
    </source>
</reference>
<evidence type="ECO:0000313" key="4">
    <source>
        <dbReference type="EMBL" id="KAF9618905.1"/>
    </source>
</evidence>
<dbReference type="Proteomes" id="UP000631114">
    <property type="component" value="Unassembled WGS sequence"/>
</dbReference>
<feature type="compositionally biased region" description="Basic and acidic residues" evidence="2">
    <location>
        <begin position="1"/>
        <end position="18"/>
    </location>
</feature>
<dbReference type="GO" id="GO:1990904">
    <property type="term" value="C:ribonucleoprotein complex"/>
    <property type="evidence" value="ECO:0007669"/>
    <property type="project" value="TreeGrafter"/>
</dbReference>
<dbReference type="Pfam" id="PF02136">
    <property type="entry name" value="NTF2"/>
    <property type="match status" value="1"/>
</dbReference>
<feature type="region of interest" description="Disordered" evidence="2">
    <location>
        <begin position="1"/>
        <end position="20"/>
    </location>
</feature>